<keyword evidence="3" id="KW-1185">Reference proteome</keyword>
<gene>
    <name evidence="2" type="ORF">pdam_00019682</name>
</gene>
<dbReference type="Proteomes" id="UP000275408">
    <property type="component" value="Unassembled WGS sequence"/>
</dbReference>
<comment type="caution">
    <text evidence="2">The sequence shown here is derived from an EMBL/GenBank/DDBJ whole genome shotgun (WGS) entry which is preliminary data.</text>
</comment>
<organism evidence="2 3">
    <name type="scientific">Pocillopora damicornis</name>
    <name type="common">Cauliflower coral</name>
    <name type="synonym">Millepora damicornis</name>
    <dbReference type="NCBI Taxonomy" id="46731"/>
    <lineage>
        <taxon>Eukaryota</taxon>
        <taxon>Metazoa</taxon>
        <taxon>Cnidaria</taxon>
        <taxon>Anthozoa</taxon>
        <taxon>Hexacorallia</taxon>
        <taxon>Scleractinia</taxon>
        <taxon>Astrocoeniina</taxon>
        <taxon>Pocilloporidae</taxon>
        <taxon>Pocillopora</taxon>
    </lineage>
</organism>
<protein>
    <submittedName>
        <fullName evidence="2">Uncharacterized protein</fullName>
    </submittedName>
</protein>
<accession>A0A3M6UML1</accession>
<sequence length="143" mass="16198">MSVIIDIDNYPSLSSVLQELEKQDVQNKGPFCTTKPAETITDHQLRKPRSFTTIAREPPQEVKALRRGSDPSAERPKKIEPRLRVQSAPCPSVDPALLQGDSRLTENAKKLSDEELALLYEDILKPLDFNSILFERMQLGERI</sequence>
<feature type="region of interest" description="Disordered" evidence="1">
    <location>
        <begin position="56"/>
        <end position="81"/>
    </location>
</feature>
<name>A0A3M6UML1_POCDA</name>
<proteinExistence type="predicted"/>
<reference evidence="2 3" key="1">
    <citation type="journal article" date="2018" name="Sci. Rep.">
        <title>Comparative analysis of the Pocillopora damicornis genome highlights role of immune system in coral evolution.</title>
        <authorList>
            <person name="Cunning R."/>
            <person name="Bay R.A."/>
            <person name="Gillette P."/>
            <person name="Baker A.C."/>
            <person name="Traylor-Knowles N."/>
        </authorList>
    </citation>
    <scope>NUCLEOTIDE SEQUENCE [LARGE SCALE GENOMIC DNA]</scope>
    <source>
        <strain evidence="2">RSMAS</strain>
        <tissue evidence="2">Whole animal</tissue>
    </source>
</reference>
<dbReference type="EMBL" id="RCHS01001151">
    <property type="protein sequence ID" value="RMX54927.1"/>
    <property type="molecule type" value="Genomic_DNA"/>
</dbReference>
<evidence type="ECO:0000256" key="1">
    <source>
        <dbReference type="SAM" id="MobiDB-lite"/>
    </source>
</evidence>
<evidence type="ECO:0000313" key="3">
    <source>
        <dbReference type="Proteomes" id="UP000275408"/>
    </source>
</evidence>
<dbReference type="AlphaFoldDB" id="A0A3M6UML1"/>
<evidence type="ECO:0000313" key="2">
    <source>
        <dbReference type="EMBL" id="RMX54927.1"/>
    </source>
</evidence>
<feature type="compositionally biased region" description="Basic and acidic residues" evidence="1">
    <location>
        <begin position="58"/>
        <end position="81"/>
    </location>
</feature>